<proteinExistence type="predicted"/>
<gene>
    <name evidence="1" type="ordered locus">SVI_3019</name>
</gene>
<keyword evidence="2" id="KW-1185">Reference proteome</keyword>
<organism evidence="1 2">
    <name type="scientific">Shewanella violacea (strain JCM 10179 / CIP 106290 / LMG 19151 / DSS12)</name>
    <dbReference type="NCBI Taxonomy" id="637905"/>
    <lineage>
        <taxon>Bacteria</taxon>
        <taxon>Pseudomonadati</taxon>
        <taxon>Pseudomonadota</taxon>
        <taxon>Gammaproteobacteria</taxon>
        <taxon>Alteromonadales</taxon>
        <taxon>Shewanellaceae</taxon>
        <taxon>Shewanella</taxon>
    </lineage>
</organism>
<dbReference type="HOGENOM" id="CLU_3047964_0_0_6"/>
<dbReference type="AlphaFoldDB" id="D4ZAE5"/>
<accession>D4ZAE5</accession>
<evidence type="ECO:0000313" key="1">
    <source>
        <dbReference type="EMBL" id="BAJ02990.1"/>
    </source>
</evidence>
<dbReference type="EMBL" id="AP011177">
    <property type="protein sequence ID" value="BAJ02990.1"/>
    <property type="molecule type" value="Genomic_DNA"/>
</dbReference>
<sequence>MTNYKMPLADVIASELWAVDNNRIALGLVYEYNDCAYENEKDCLCTSGFKVLAL</sequence>
<protein>
    <submittedName>
        <fullName evidence="1">Uncharacterized protein</fullName>
    </submittedName>
</protein>
<evidence type="ECO:0000313" key="2">
    <source>
        <dbReference type="Proteomes" id="UP000002350"/>
    </source>
</evidence>
<reference evidence="2" key="1">
    <citation type="journal article" date="2010" name="Mol. Biosyst.">
        <title>Complete genome sequence and comparative analysis of Shewanella violacea, a psychrophilic and piezophilic bacterium from deep sea floor sediments.</title>
        <authorList>
            <person name="Aono E."/>
            <person name="Baba T."/>
            <person name="Ara T."/>
            <person name="Nishi T."/>
            <person name="Nakamichi T."/>
            <person name="Inamoto E."/>
            <person name="Toyonaga H."/>
            <person name="Hasegawa M."/>
            <person name="Takai Y."/>
            <person name="Okumura Y."/>
            <person name="Baba M."/>
            <person name="Tomita M."/>
            <person name="Kato C."/>
            <person name="Oshima T."/>
            <person name="Nakasone K."/>
            <person name="Mori H."/>
        </authorList>
    </citation>
    <scope>NUCLEOTIDE SEQUENCE [LARGE SCALE GENOMIC DNA]</scope>
    <source>
        <strain evidence="2">JCM 10179 / CIP 106290 / LMG 19151 / DSS12</strain>
    </source>
</reference>
<dbReference type="Proteomes" id="UP000002350">
    <property type="component" value="Chromosome"/>
</dbReference>
<name>D4ZAE5_SHEVD</name>
<dbReference type="KEGG" id="svo:SVI_3019"/>
<dbReference type="STRING" id="637905.SVI_3019"/>
<dbReference type="RefSeq" id="WP_013052289.1">
    <property type="nucleotide sequence ID" value="NC_014012.1"/>
</dbReference>